<dbReference type="OrthoDB" id="66599at2759"/>
<accession>A0A7J6LZD9</accession>
<evidence type="ECO:0008006" key="4">
    <source>
        <dbReference type="Google" id="ProtNLM"/>
    </source>
</evidence>
<feature type="region of interest" description="Disordered" evidence="1">
    <location>
        <begin position="108"/>
        <end position="143"/>
    </location>
</feature>
<proteinExistence type="predicted"/>
<evidence type="ECO:0000313" key="3">
    <source>
        <dbReference type="Proteomes" id="UP000591131"/>
    </source>
</evidence>
<dbReference type="Pfam" id="PF21040">
    <property type="entry name" value="CEP104-like_TOG"/>
    <property type="match status" value="1"/>
</dbReference>
<feature type="compositionally biased region" description="Basic residues" evidence="1">
    <location>
        <begin position="74"/>
        <end position="83"/>
    </location>
</feature>
<dbReference type="PANTHER" id="PTHR13371:SF0">
    <property type="entry name" value="CENTROSOMAL PROTEIN OF 104 KDA"/>
    <property type="match status" value="1"/>
</dbReference>
<evidence type="ECO:0000313" key="2">
    <source>
        <dbReference type="EMBL" id="KAF4664668.1"/>
    </source>
</evidence>
<dbReference type="PANTHER" id="PTHR13371">
    <property type="entry name" value="GLYCINE-, GLUTAMATE-, THIENYLCYCLOHEXYLPIPERIDINE-BINDING PROTEIN"/>
    <property type="match status" value="1"/>
</dbReference>
<dbReference type="InterPro" id="IPR052607">
    <property type="entry name" value="CEP104-like"/>
</dbReference>
<gene>
    <name evidence="2" type="ORF">FOL47_005031</name>
</gene>
<keyword evidence="3" id="KW-1185">Reference proteome</keyword>
<dbReference type="AlphaFoldDB" id="A0A7J6LZD9"/>
<protein>
    <recommendedName>
        <fullName evidence="4">TOG domain-containing protein</fullName>
    </recommendedName>
</protein>
<dbReference type="SUPFAM" id="SSF48371">
    <property type="entry name" value="ARM repeat"/>
    <property type="match status" value="1"/>
</dbReference>
<sequence length="436" mass="45639">MSARSIGLVVGGSASHKMVQGSIPPGDVFTQRSSSGDTVNNYPSSRGGINAFDEVPAVAGSNVAAAAAPSSKYDHHHHHHHQRSILEAGPNSIPSEYLGQDPYYAAKVAGGSVTPGEPTPKTPPLEGDRGPHPDLPNVPNSEALPTAEILPPAVAHEAQGAPMALLGEYIIRCIVSKDWRVREAGFIQAEHDLDHGVWADKGGDAASGSHAAIYAVRKCVTDKIANVFLPCMRLLQAAASSVFNEVLLSMCSSMPRGARELHTLLEPLMPSLADRLSDPNKRCQEASKNAIVAIAVNVGPSFATHHVMKISSRRALGSRGTSTAASSLLPNRALSARCEVLQLVLDTCGLMASEGSSSSEGNSHGGGFTAIPLLTMAFDLIKQCPASEVRAAAISLAAKVCSLVGPEAIRPFIKGIERQSQREVSGGDGLLETCHT</sequence>
<organism evidence="2 3">
    <name type="scientific">Perkinsus chesapeaki</name>
    <name type="common">Clam parasite</name>
    <name type="synonym">Perkinsus andrewsi</name>
    <dbReference type="NCBI Taxonomy" id="330153"/>
    <lineage>
        <taxon>Eukaryota</taxon>
        <taxon>Sar</taxon>
        <taxon>Alveolata</taxon>
        <taxon>Perkinsozoa</taxon>
        <taxon>Perkinsea</taxon>
        <taxon>Perkinsida</taxon>
        <taxon>Perkinsidae</taxon>
        <taxon>Perkinsus</taxon>
    </lineage>
</organism>
<name>A0A7J6LZD9_PERCH</name>
<dbReference type="EMBL" id="JAAPAO010000282">
    <property type="protein sequence ID" value="KAF4664668.1"/>
    <property type="molecule type" value="Genomic_DNA"/>
</dbReference>
<dbReference type="Gene3D" id="1.25.10.10">
    <property type="entry name" value="Leucine-rich Repeat Variant"/>
    <property type="match status" value="1"/>
</dbReference>
<dbReference type="Proteomes" id="UP000591131">
    <property type="component" value="Unassembled WGS sequence"/>
</dbReference>
<evidence type="ECO:0000256" key="1">
    <source>
        <dbReference type="SAM" id="MobiDB-lite"/>
    </source>
</evidence>
<dbReference type="InterPro" id="IPR011989">
    <property type="entry name" value="ARM-like"/>
</dbReference>
<feature type="region of interest" description="Disordered" evidence="1">
    <location>
        <begin position="66"/>
        <end position="92"/>
    </location>
</feature>
<dbReference type="GO" id="GO:0005929">
    <property type="term" value="C:cilium"/>
    <property type="evidence" value="ECO:0007669"/>
    <property type="project" value="TreeGrafter"/>
</dbReference>
<comment type="caution">
    <text evidence="2">The sequence shown here is derived from an EMBL/GenBank/DDBJ whole genome shotgun (WGS) entry which is preliminary data.</text>
</comment>
<reference evidence="2 3" key="1">
    <citation type="submission" date="2020-04" db="EMBL/GenBank/DDBJ databases">
        <title>Perkinsus chesapeaki whole genome sequence.</title>
        <authorList>
            <person name="Bogema D.R."/>
        </authorList>
    </citation>
    <scope>NUCLEOTIDE SEQUENCE [LARGE SCALE GENOMIC DNA]</scope>
    <source>
        <strain evidence="2">ATCC PRA-425</strain>
    </source>
</reference>
<dbReference type="InterPro" id="IPR016024">
    <property type="entry name" value="ARM-type_fold"/>
</dbReference>